<accession>A0ACB9MFP6</accession>
<reference evidence="1 2" key="1">
    <citation type="journal article" date="2022" name="DNA Res.">
        <title>Chromosomal-level genome assembly of the orchid tree Bauhinia variegata (Leguminosae; Cercidoideae) supports the allotetraploid origin hypothesis of Bauhinia.</title>
        <authorList>
            <person name="Zhong Y."/>
            <person name="Chen Y."/>
            <person name="Zheng D."/>
            <person name="Pang J."/>
            <person name="Liu Y."/>
            <person name="Luo S."/>
            <person name="Meng S."/>
            <person name="Qian L."/>
            <person name="Wei D."/>
            <person name="Dai S."/>
            <person name="Zhou R."/>
        </authorList>
    </citation>
    <scope>NUCLEOTIDE SEQUENCE [LARGE SCALE GENOMIC DNA]</scope>
    <source>
        <strain evidence="1">BV-YZ2020</strain>
    </source>
</reference>
<name>A0ACB9MFP6_BAUVA</name>
<dbReference type="Proteomes" id="UP000828941">
    <property type="component" value="Chromosome 9"/>
</dbReference>
<gene>
    <name evidence="1" type="ORF">L6164_022282</name>
</gene>
<evidence type="ECO:0000313" key="1">
    <source>
        <dbReference type="EMBL" id="KAI4322605.1"/>
    </source>
</evidence>
<sequence>MLHARVNWVRFSEQFNLVRARSFCSNSKKGKIDTSKSIGHSGNAESNVSIHDERYRQLENLDFMTAAKILFTDPPKKRNSCLISISCNFSLLAFLPWLYTWWLRSGEEEEAKELELNPLEENVVKSDPQLLKVKERLDKLEEAVKEIVVETKNQSSSSQARNQVNDDQKKKLEPFARSDTGGNSSSTKAAEKDHRGKHVSAKLQPEFGHESIKGSKVAPNASLQDKKGKHHGGETSQGTRN</sequence>
<comment type="caution">
    <text evidence="1">The sequence shown here is derived from an EMBL/GenBank/DDBJ whole genome shotgun (WGS) entry which is preliminary data.</text>
</comment>
<proteinExistence type="predicted"/>
<keyword evidence="2" id="KW-1185">Reference proteome</keyword>
<organism evidence="1 2">
    <name type="scientific">Bauhinia variegata</name>
    <name type="common">Purple orchid tree</name>
    <name type="synonym">Phanera variegata</name>
    <dbReference type="NCBI Taxonomy" id="167791"/>
    <lineage>
        <taxon>Eukaryota</taxon>
        <taxon>Viridiplantae</taxon>
        <taxon>Streptophyta</taxon>
        <taxon>Embryophyta</taxon>
        <taxon>Tracheophyta</taxon>
        <taxon>Spermatophyta</taxon>
        <taxon>Magnoliopsida</taxon>
        <taxon>eudicotyledons</taxon>
        <taxon>Gunneridae</taxon>
        <taxon>Pentapetalae</taxon>
        <taxon>rosids</taxon>
        <taxon>fabids</taxon>
        <taxon>Fabales</taxon>
        <taxon>Fabaceae</taxon>
        <taxon>Cercidoideae</taxon>
        <taxon>Cercideae</taxon>
        <taxon>Bauhiniinae</taxon>
        <taxon>Bauhinia</taxon>
    </lineage>
</organism>
<evidence type="ECO:0000313" key="2">
    <source>
        <dbReference type="Proteomes" id="UP000828941"/>
    </source>
</evidence>
<protein>
    <submittedName>
        <fullName evidence="1">Uncharacterized protein</fullName>
    </submittedName>
</protein>
<dbReference type="EMBL" id="CM039434">
    <property type="protein sequence ID" value="KAI4322605.1"/>
    <property type="molecule type" value="Genomic_DNA"/>
</dbReference>